<evidence type="ECO:0000313" key="2">
    <source>
        <dbReference type="Proteomes" id="UP001143910"/>
    </source>
</evidence>
<name>A0ACC1NUT8_9HYPO</name>
<dbReference type="Proteomes" id="UP001143910">
    <property type="component" value="Unassembled WGS sequence"/>
</dbReference>
<dbReference type="EMBL" id="JANJQO010000090">
    <property type="protein sequence ID" value="KAJ2982179.1"/>
    <property type="molecule type" value="Genomic_DNA"/>
</dbReference>
<protein>
    <submittedName>
        <fullName evidence="1">Uncharacterized protein</fullName>
    </submittedName>
</protein>
<keyword evidence="2" id="KW-1185">Reference proteome</keyword>
<accession>A0ACC1NUT8</accession>
<organism evidence="1 2">
    <name type="scientific">Zarea fungicola</name>
    <dbReference type="NCBI Taxonomy" id="93591"/>
    <lineage>
        <taxon>Eukaryota</taxon>
        <taxon>Fungi</taxon>
        <taxon>Dikarya</taxon>
        <taxon>Ascomycota</taxon>
        <taxon>Pezizomycotina</taxon>
        <taxon>Sordariomycetes</taxon>
        <taxon>Hypocreomycetidae</taxon>
        <taxon>Hypocreales</taxon>
        <taxon>Cordycipitaceae</taxon>
        <taxon>Zarea</taxon>
    </lineage>
</organism>
<gene>
    <name evidence="1" type="ORF">NQ176_g1557</name>
</gene>
<sequence length="594" mass="65417">MQIVGGDAQDILPTEFSVENKVYEYGGPLFDITNDGQVIFSNMDNTLRVLNTETQQVSLLPTQPGFRYSSFNANAKSAWVLAVEEDHTSFAASEITHSVVAINVATAAVQKVATGADFYHAPCFSLDGTRMAWLEWDNPGLPFNAAKLYDAEWDDNGTITNIRLITAAQASVTEPRWGHDGSLFFAQEVAGYRQLFHLPLGSNKPVLINLAGLEEAEFGQVDLLDGSRTYVPVSMNRIFAIIAIKGVHMPIVINLDSLSWREVAQSQNIVQVMLDAVSRLTDSSVLVVAQSVSSGQALYKIDLDTPYRNTIIRKTLDEEEFKADYSVPETLCIESRQRPSRKIYGFLWMPHNKNLFASTGELPPLIIDAHGGPTWMAGSGLDLKIQYFTSRGYAYAVINYTGSTGYGKDYRESLFGSWGILDASDAAECAEYLASTGRVNSKAIGISGHSAGGYCVLQCLTLFPHLFAAGVCAAGVSDVKALSDTTHKLELHYADLLLGCYGLCDEDKLRIYHQRSAIRLANRIKSPLLMLHGELDTVVPIGQMREMARKLAESGAEMKLVEVEGEGHMLDSPSAVRIWLMEEEAWWRKTLLMA</sequence>
<reference evidence="1" key="1">
    <citation type="submission" date="2022-08" db="EMBL/GenBank/DDBJ databases">
        <title>Genome Sequence of Lecanicillium fungicola.</title>
        <authorList>
            <person name="Buettner E."/>
        </authorList>
    </citation>
    <scope>NUCLEOTIDE SEQUENCE</scope>
    <source>
        <strain evidence="1">Babe33</strain>
    </source>
</reference>
<proteinExistence type="predicted"/>
<comment type="caution">
    <text evidence="1">The sequence shown here is derived from an EMBL/GenBank/DDBJ whole genome shotgun (WGS) entry which is preliminary data.</text>
</comment>
<evidence type="ECO:0000313" key="1">
    <source>
        <dbReference type="EMBL" id="KAJ2982179.1"/>
    </source>
</evidence>